<feature type="domain" description="DUF1899" evidence="7">
    <location>
        <begin position="7"/>
        <end position="67"/>
    </location>
</feature>
<gene>
    <name evidence="8" type="ORF">COEREDRAFT_83912</name>
</gene>
<protein>
    <submittedName>
        <fullName evidence="8">DUF1900-domain-containing protein</fullName>
    </submittedName>
</protein>
<dbReference type="SMART" id="SM00320">
    <property type="entry name" value="WD40"/>
    <property type="match status" value="4"/>
</dbReference>
<comment type="subcellular location">
    <subcellularLocation>
        <location evidence="1">Cytoplasm</location>
    </subcellularLocation>
</comment>
<dbReference type="OrthoDB" id="347435at2759"/>
<dbReference type="PANTHER" id="PTHR10856:SF20">
    <property type="entry name" value="CORONIN-7"/>
    <property type="match status" value="1"/>
</dbReference>
<reference evidence="8 9" key="1">
    <citation type="journal article" date="2015" name="Genome Biol. Evol.">
        <title>Phylogenomic analyses indicate that early fungi evolved digesting cell walls of algal ancestors of land plants.</title>
        <authorList>
            <person name="Chang Y."/>
            <person name="Wang S."/>
            <person name="Sekimoto S."/>
            <person name="Aerts A.L."/>
            <person name="Choi C."/>
            <person name="Clum A."/>
            <person name="LaButti K.M."/>
            <person name="Lindquist E.A."/>
            <person name="Yee Ngan C."/>
            <person name="Ohm R.A."/>
            <person name="Salamov A.A."/>
            <person name="Grigoriev I.V."/>
            <person name="Spatafora J.W."/>
            <person name="Berbee M.L."/>
        </authorList>
    </citation>
    <scope>NUCLEOTIDE SEQUENCE [LARGE SCALE GENOMIC DNA]</scope>
    <source>
        <strain evidence="8 9">NRRL 1564</strain>
    </source>
</reference>
<accession>A0A2G5B192</accession>
<dbReference type="InterPro" id="IPR036322">
    <property type="entry name" value="WD40_repeat_dom_sf"/>
</dbReference>
<evidence type="ECO:0000259" key="7">
    <source>
        <dbReference type="SMART" id="SM01166"/>
    </source>
</evidence>
<dbReference type="GO" id="GO:0005737">
    <property type="term" value="C:cytoplasm"/>
    <property type="evidence" value="ECO:0007669"/>
    <property type="project" value="UniProtKB-SubCell"/>
</dbReference>
<dbReference type="SUPFAM" id="SSF50978">
    <property type="entry name" value="WD40 repeat-like"/>
    <property type="match status" value="1"/>
</dbReference>
<evidence type="ECO:0000256" key="3">
    <source>
        <dbReference type="ARBA" id="ARBA00022490"/>
    </source>
</evidence>
<keyword evidence="6" id="KW-0009">Actin-binding</keyword>
<dbReference type="SUPFAM" id="SSF69322">
    <property type="entry name" value="Tricorn protease domain 2"/>
    <property type="match status" value="1"/>
</dbReference>
<dbReference type="InterPro" id="IPR001680">
    <property type="entry name" value="WD40_rpt"/>
</dbReference>
<keyword evidence="5" id="KW-0677">Repeat</keyword>
<feature type="domain" description="DUF1899" evidence="7">
    <location>
        <begin position="502"/>
        <end position="566"/>
    </location>
</feature>
<evidence type="ECO:0000256" key="4">
    <source>
        <dbReference type="ARBA" id="ARBA00022574"/>
    </source>
</evidence>
<dbReference type="PANTHER" id="PTHR10856">
    <property type="entry name" value="CORONIN"/>
    <property type="match status" value="1"/>
</dbReference>
<dbReference type="GO" id="GO:0003779">
    <property type="term" value="F:actin binding"/>
    <property type="evidence" value="ECO:0007669"/>
    <property type="project" value="UniProtKB-KW"/>
</dbReference>
<dbReference type="Gene3D" id="2.130.10.10">
    <property type="entry name" value="YVTN repeat-like/Quinoprotein amine dehydrogenase"/>
    <property type="match status" value="2"/>
</dbReference>
<evidence type="ECO:0000313" key="8">
    <source>
        <dbReference type="EMBL" id="PIA12788.1"/>
    </source>
</evidence>
<dbReference type="EMBL" id="KZ303570">
    <property type="protein sequence ID" value="PIA12788.1"/>
    <property type="molecule type" value="Genomic_DNA"/>
</dbReference>
<evidence type="ECO:0000256" key="2">
    <source>
        <dbReference type="ARBA" id="ARBA00009482"/>
    </source>
</evidence>
<dbReference type="Pfam" id="PF08953">
    <property type="entry name" value="DUF1899"/>
    <property type="match status" value="1"/>
</dbReference>
<evidence type="ECO:0000256" key="6">
    <source>
        <dbReference type="ARBA" id="ARBA00023203"/>
    </source>
</evidence>
<comment type="similarity">
    <text evidence="2">Belongs to the WD repeat coronin family.</text>
</comment>
<organism evidence="8 9">
    <name type="scientific">Coemansia reversa (strain ATCC 12441 / NRRL 1564)</name>
    <dbReference type="NCBI Taxonomy" id="763665"/>
    <lineage>
        <taxon>Eukaryota</taxon>
        <taxon>Fungi</taxon>
        <taxon>Fungi incertae sedis</taxon>
        <taxon>Zoopagomycota</taxon>
        <taxon>Kickxellomycotina</taxon>
        <taxon>Kickxellomycetes</taxon>
        <taxon>Kickxellales</taxon>
        <taxon>Kickxellaceae</taxon>
        <taxon>Coemansia</taxon>
    </lineage>
</organism>
<evidence type="ECO:0000256" key="5">
    <source>
        <dbReference type="ARBA" id="ARBA00022737"/>
    </source>
</evidence>
<dbReference type="InterPro" id="IPR015048">
    <property type="entry name" value="DUF1899"/>
</dbReference>
<keyword evidence="3" id="KW-0963">Cytoplasm</keyword>
<name>A0A2G5B192_COERN</name>
<sequence length="953" mass="102932">MTFKPSRFNKYRNATAAVPGRELWYSELSIDTSVAVGANGLAIDGAALYARTSSGNALQAIDLAQPGNVGAHANILSALPGRILDFNTATHDDCLVVASDELGNVGLWRNQSLVYKFSAYSSACVSACFHPTVASVVVTAANATSNSGKVCLWNTSAGNVKTAAFWSAAIQGGVDSVSLQGDGRLVAASTRAGVCLLYDPRKSGSSDGRPVGSTSAFHASGRPTRALWAGELPFLLTTGQTKTRERSAAMWDQRNMSQPLSSIQLQPSTKPLIPLYDDDTRLAYLVETGDNAIRWVDGDPSSAAPLSELGSVLLPSPVRGCGLLPKRQLHVMRGEISRIHALVDSTITGQGAAIIPISNVVPRRTYLDFHADLFPDTKAPFPAQSFAQWMAQEPVHIPKMSLDPSKTAESLAALRRAYALNTEACELDAAQAPPEVGSVAHLEAVPVADNTEFMCGQSPGTQTSSIKENITPEISKSQIPAAVVGVIDMPHVPYSRYWKLPQIGYARFKYLEGYTYPPSESFTNISNTNLRFSQQSSPVKVGSKFVAISCNGAGGQVSVLCRDSPGRVPDKHATLVHGADVVDIGFDLFDPNIVATAGIDGRLQMWRIPNTQLEGDTLFELEEYIHISADRIHQIRFHPCAKGVIAVLVSEVDEYSIYIYSGLLLQFIVGKSQDGIHSFEWSPDGSRIALTTKKSKQLRVYDVRSQELLAKGPGMDSIRPSRIAWLGSSRICLAGFGSGSQRQLCVYDAEMLSKPLASVTIDIGPGVLVPFTDVDCRIIYLDDRGSRLTHAFELVDDSLVVLPKYESAHPSLGMDVLPKHYADISRCELMQAYRLSSQSLGLVGFRVPRKRPAYFQDDIFPNTVDVESPSVDTLAWLDGAAPTPRLINLCPSDMVPLSEAPPEAARKHTFAAASEKQYDNTKKAINAMLSRADVVSDEEYCGQAADSGSDWSD</sequence>
<dbReference type="InterPro" id="IPR015505">
    <property type="entry name" value="Coronin"/>
</dbReference>
<proteinExistence type="inferred from homology"/>
<dbReference type="SMART" id="SM01167">
    <property type="entry name" value="DUF1900"/>
    <property type="match status" value="2"/>
</dbReference>
<dbReference type="Pfam" id="PF16300">
    <property type="entry name" value="WD40_4"/>
    <property type="match status" value="2"/>
</dbReference>
<keyword evidence="4" id="KW-0853">WD repeat</keyword>
<keyword evidence="9" id="KW-1185">Reference proteome</keyword>
<dbReference type="AlphaFoldDB" id="A0A2G5B192"/>
<dbReference type="InterPro" id="IPR015943">
    <property type="entry name" value="WD40/YVTN_repeat-like_dom_sf"/>
</dbReference>
<dbReference type="Proteomes" id="UP000242474">
    <property type="component" value="Unassembled WGS sequence"/>
</dbReference>
<dbReference type="SMART" id="SM01166">
    <property type="entry name" value="DUF1899"/>
    <property type="match status" value="2"/>
</dbReference>
<evidence type="ECO:0000313" key="9">
    <source>
        <dbReference type="Proteomes" id="UP000242474"/>
    </source>
</evidence>
<evidence type="ECO:0000256" key="1">
    <source>
        <dbReference type="ARBA" id="ARBA00004496"/>
    </source>
</evidence>